<feature type="compositionally biased region" description="Low complexity" evidence="1">
    <location>
        <begin position="60"/>
        <end position="84"/>
    </location>
</feature>
<gene>
    <name evidence="2" type="ORF">TWF696_002230</name>
</gene>
<feature type="compositionally biased region" description="Polar residues" evidence="1">
    <location>
        <begin position="172"/>
        <end position="192"/>
    </location>
</feature>
<comment type="caution">
    <text evidence="2">The sequence shown here is derived from an EMBL/GenBank/DDBJ whole genome shotgun (WGS) entry which is preliminary data.</text>
</comment>
<feature type="region of interest" description="Disordered" evidence="1">
    <location>
        <begin position="146"/>
        <end position="204"/>
    </location>
</feature>
<protein>
    <recommendedName>
        <fullName evidence="4">C2H2-type domain-containing protein</fullName>
    </recommendedName>
</protein>
<feature type="region of interest" description="Disordered" evidence="1">
    <location>
        <begin position="54"/>
        <end position="98"/>
    </location>
</feature>
<proteinExistence type="predicted"/>
<name>A0AAV9U4Z0_9PEZI</name>
<dbReference type="EMBL" id="JAVHNQ010000012">
    <property type="protein sequence ID" value="KAK6335454.1"/>
    <property type="molecule type" value="Genomic_DNA"/>
</dbReference>
<organism evidence="2 3">
    <name type="scientific">Orbilia brochopaga</name>
    <dbReference type="NCBI Taxonomy" id="3140254"/>
    <lineage>
        <taxon>Eukaryota</taxon>
        <taxon>Fungi</taxon>
        <taxon>Dikarya</taxon>
        <taxon>Ascomycota</taxon>
        <taxon>Pezizomycotina</taxon>
        <taxon>Orbiliomycetes</taxon>
        <taxon>Orbiliales</taxon>
        <taxon>Orbiliaceae</taxon>
        <taxon>Orbilia</taxon>
    </lineage>
</organism>
<dbReference type="AlphaFoldDB" id="A0AAV9U4Z0"/>
<evidence type="ECO:0008006" key="4">
    <source>
        <dbReference type="Google" id="ProtNLM"/>
    </source>
</evidence>
<accession>A0AAV9U4Z0</accession>
<reference evidence="2 3" key="1">
    <citation type="submission" date="2019-10" db="EMBL/GenBank/DDBJ databases">
        <authorList>
            <person name="Palmer J.M."/>
        </authorList>
    </citation>
    <scope>NUCLEOTIDE SEQUENCE [LARGE SCALE GENOMIC DNA]</scope>
    <source>
        <strain evidence="2 3">TWF696</strain>
    </source>
</reference>
<sequence>MTPDSISDAPSSMPESDTNLSPGRRHESLGNSAIGKILSAVNVEGSAIKIRIPNSSKMLSPPSSLRTRQQQQQPSISASSGSRSGPREAQPGPLAAAGFVSEANIRKVESSVVRMRSPPRGAASYRPRQASYISSGPNVRDVTAASTLRNQDVTTSSTPRNQVEFQIRRTPVPNTMNNPASSLHNKTNYDTSGSRHSDDRTSLEPPQVAVTLDPPRSTIQVQQSSTSGAIGERVVLEKTEIVGSNFSHERVYGRPLPTELWVPTMGTTLAQSKINTVRECYRCRCNFTNTASLVNHLESMLCSGITVGVLVIYQAIRRVDTGDLITISLSPTDSSYMMSRLSKQPRISAPRYSARLWKCSSCHNFPSFPNKKTLDHHVCLGRHTSFENPTLDGTGVQSKVGGTHRTDVAPMAPLQRRNGMLAGPAGDLALSPEGVSARNRVLELYLCRYCGGRYRALHVLLKHLNSSPCCEEWYWDAATSTLAWHELLKAALSSLG</sequence>
<feature type="compositionally biased region" description="Polar residues" evidence="1">
    <location>
        <begin position="1"/>
        <end position="21"/>
    </location>
</feature>
<feature type="region of interest" description="Disordered" evidence="1">
    <location>
        <begin position="1"/>
        <end position="31"/>
    </location>
</feature>
<dbReference type="Proteomes" id="UP001375240">
    <property type="component" value="Unassembled WGS sequence"/>
</dbReference>
<evidence type="ECO:0000313" key="2">
    <source>
        <dbReference type="EMBL" id="KAK6335454.1"/>
    </source>
</evidence>
<evidence type="ECO:0000313" key="3">
    <source>
        <dbReference type="Proteomes" id="UP001375240"/>
    </source>
</evidence>
<feature type="compositionally biased region" description="Basic and acidic residues" evidence="1">
    <location>
        <begin position="193"/>
        <end position="202"/>
    </location>
</feature>
<evidence type="ECO:0000256" key="1">
    <source>
        <dbReference type="SAM" id="MobiDB-lite"/>
    </source>
</evidence>
<keyword evidence="3" id="KW-1185">Reference proteome</keyword>
<feature type="compositionally biased region" description="Polar residues" evidence="1">
    <location>
        <begin position="146"/>
        <end position="164"/>
    </location>
</feature>